<dbReference type="Proteomes" id="UP000824014">
    <property type="component" value="Unassembled WGS sequence"/>
</dbReference>
<gene>
    <name evidence="1" type="ORF">H9816_00250</name>
</gene>
<name>A0A9D2IL35_9BACT</name>
<dbReference type="AlphaFoldDB" id="A0A9D2IL35"/>
<evidence type="ECO:0000313" key="2">
    <source>
        <dbReference type="Proteomes" id="UP000824014"/>
    </source>
</evidence>
<comment type="caution">
    <text evidence="1">The sequence shown here is derived from an EMBL/GenBank/DDBJ whole genome shotgun (WGS) entry which is preliminary data.</text>
</comment>
<evidence type="ECO:0000313" key="1">
    <source>
        <dbReference type="EMBL" id="HIZ14340.1"/>
    </source>
</evidence>
<reference evidence="1" key="2">
    <citation type="submission" date="2021-04" db="EMBL/GenBank/DDBJ databases">
        <authorList>
            <person name="Gilroy R."/>
        </authorList>
    </citation>
    <scope>NUCLEOTIDE SEQUENCE</scope>
    <source>
        <strain evidence="1">ChiHjej11B10-19426</strain>
    </source>
</reference>
<proteinExistence type="predicted"/>
<protein>
    <submittedName>
        <fullName evidence="1">Uncharacterized protein</fullName>
    </submittedName>
</protein>
<organism evidence="1 2">
    <name type="scientific">Candidatus Tidjanibacter faecipullorum</name>
    <dbReference type="NCBI Taxonomy" id="2838766"/>
    <lineage>
        <taxon>Bacteria</taxon>
        <taxon>Pseudomonadati</taxon>
        <taxon>Bacteroidota</taxon>
        <taxon>Bacteroidia</taxon>
        <taxon>Bacteroidales</taxon>
        <taxon>Rikenellaceae</taxon>
        <taxon>Tidjanibacter</taxon>
    </lineage>
</organism>
<sequence length="73" mass="8289">MKDHFTIVETATRTRTLEKDFSSLLDAVRTANIIQFAYPGCPWITPVQWHRIVELLKECGTGLKASSAAWPNR</sequence>
<reference evidence="1" key="1">
    <citation type="journal article" date="2021" name="PeerJ">
        <title>Extensive microbial diversity within the chicken gut microbiome revealed by metagenomics and culture.</title>
        <authorList>
            <person name="Gilroy R."/>
            <person name="Ravi A."/>
            <person name="Getino M."/>
            <person name="Pursley I."/>
            <person name="Horton D.L."/>
            <person name="Alikhan N.F."/>
            <person name="Baker D."/>
            <person name="Gharbi K."/>
            <person name="Hall N."/>
            <person name="Watson M."/>
            <person name="Adriaenssens E.M."/>
            <person name="Foster-Nyarko E."/>
            <person name="Jarju S."/>
            <person name="Secka A."/>
            <person name="Antonio M."/>
            <person name="Oren A."/>
            <person name="Chaudhuri R.R."/>
            <person name="La Ragione R."/>
            <person name="Hildebrand F."/>
            <person name="Pallen M.J."/>
        </authorList>
    </citation>
    <scope>NUCLEOTIDE SEQUENCE</scope>
    <source>
        <strain evidence="1">ChiHjej11B10-19426</strain>
    </source>
</reference>
<accession>A0A9D2IL35</accession>
<dbReference type="EMBL" id="DXCC01000002">
    <property type="protein sequence ID" value="HIZ14340.1"/>
    <property type="molecule type" value="Genomic_DNA"/>
</dbReference>